<keyword evidence="2" id="KW-1185">Reference proteome</keyword>
<dbReference type="STRING" id="75913.A0A0K0FQS0"/>
<evidence type="ECO:0000313" key="3">
    <source>
        <dbReference type="WBParaSite" id="SVE_1200000.1"/>
    </source>
</evidence>
<name>A0A0K0FQS0_STRVS</name>
<dbReference type="AlphaFoldDB" id="A0A0K0FQS0"/>
<reference evidence="2" key="1">
    <citation type="submission" date="2014-07" db="EMBL/GenBank/DDBJ databases">
        <authorList>
            <person name="Martin A.A"/>
            <person name="De Silva N."/>
        </authorList>
    </citation>
    <scope>NUCLEOTIDE SEQUENCE</scope>
</reference>
<reference evidence="3" key="2">
    <citation type="submission" date="2015-08" db="UniProtKB">
        <authorList>
            <consortium name="WormBaseParasite"/>
        </authorList>
    </citation>
    <scope>IDENTIFICATION</scope>
</reference>
<evidence type="ECO:0000313" key="2">
    <source>
        <dbReference type="Proteomes" id="UP000035680"/>
    </source>
</evidence>
<sequence>MIENGEICQQEERKKRSRLFDKNMHITSVPLYKMYIQSFVFFICLTVMALESKASSSSVPGKQCFRAHECWGTEPMDSEGLPLSINTRISKRLIIGTNSRGVKCRCRLGMCQYYSLLQSTFYSCDEF</sequence>
<feature type="transmembrane region" description="Helical" evidence="1">
    <location>
        <begin position="32"/>
        <end position="50"/>
    </location>
</feature>
<dbReference type="WBParaSite" id="SVE_1200000.1">
    <property type="protein sequence ID" value="SVE_1200000.1"/>
    <property type="gene ID" value="SVE_1200000"/>
</dbReference>
<protein>
    <submittedName>
        <fullName evidence="3">Activin_recp domain-containing protein</fullName>
    </submittedName>
</protein>
<evidence type="ECO:0000256" key="1">
    <source>
        <dbReference type="SAM" id="Phobius"/>
    </source>
</evidence>
<organism evidence="2 3">
    <name type="scientific">Strongyloides venezuelensis</name>
    <name type="common">Threadworm</name>
    <dbReference type="NCBI Taxonomy" id="75913"/>
    <lineage>
        <taxon>Eukaryota</taxon>
        <taxon>Metazoa</taxon>
        <taxon>Ecdysozoa</taxon>
        <taxon>Nematoda</taxon>
        <taxon>Chromadorea</taxon>
        <taxon>Rhabditida</taxon>
        <taxon>Tylenchina</taxon>
        <taxon>Panagrolaimomorpha</taxon>
        <taxon>Strongyloidoidea</taxon>
        <taxon>Strongyloididae</taxon>
        <taxon>Strongyloides</taxon>
    </lineage>
</organism>
<proteinExistence type="predicted"/>
<keyword evidence="1" id="KW-1133">Transmembrane helix</keyword>
<dbReference type="Proteomes" id="UP000035680">
    <property type="component" value="Unassembled WGS sequence"/>
</dbReference>
<keyword evidence="1" id="KW-0812">Transmembrane</keyword>
<accession>A0A0K0FQS0</accession>
<keyword evidence="1" id="KW-0472">Membrane</keyword>